<gene>
    <name evidence="2" type="ORF">IDM48_08935</name>
</gene>
<evidence type="ECO:0000313" key="2">
    <source>
        <dbReference type="EMBL" id="QNV39494.1"/>
    </source>
</evidence>
<name>A0A7H2BIJ8_9MICC</name>
<proteinExistence type="predicted"/>
<reference evidence="2 3" key="1">
    <citation type="submission" date="2020-09" db="EMBL/GenBank/DDBJ databases">
        <title>Investigation of environmental microbe.</title>
        <authorList>
            <person name="Ou Y."/>
            <person name="Kang Q."/>
        </authorList>
    </citation>
    <scope>NUCLEOTIDE SEQUENCE [LARGE SCALE GENOMIC DNA]</scope>
    <source>
        <strain evidence="2 3">KJZ-9</strain>
    </source>
</reference>
<dbReference type="RefSeq" id="WP_151146854.1">
    <property type="nucleotide sequence ID" value="NZ_CP061538.1"/>
</dbReference>
<dbReference type="AlphaFoldDB" id="A0A7H2BIJ8"/>
<evidence type="ECO:0000313" key="3">
    <source>
        <dbReference type="Proteomes" id="UP000516421"/>
    </source>
</evidence>
<feature type="transmembrane region" description="Helical" evidence="1">
    <location>
        <begin position="32"/>
        <end position="51"/>
    </location>
</feature>
<keyword evidence="1" id="KW-1133">Transmembrane helix</keyword>
<sequence length="109" mass="12145">MIHPLLASTVIVAADATQQQYNQDGSPTGSPGIMGFIITLILGIGIILLMLDMTRRARRLRYRNEYAMAREAEERARALQEQEGSVSVTTADDLKNLALKSETRENFHL</sequence>
<dbReference type="KEGG" id="rama:IDM48_08935"/>
<dbReference type="Proteomes" id="UP000516421">
    <property type="component" value="Chromosome"/>
</dbReference>
<evidence type="ECO:0000256" key="1">
    <source>
        <dbReference type="SAM" id="Phobius"/>
    </source>
</evidence>
<accession>A0A7H2BIJ8</accession>
<protein>
    <submittedName>
        <fullName evidence="2">Uncharacterized protein</fullName>
    </submittedName>
</protein>
<keyword evidence="3" id="KW-1185">Reference proteome</keyword>
<keyword evidence="1" id="KW-0472">Membrane</keyword>
<keyword evidence="1" id="KW-0812">Transmembrane</keyword>
<dbReference type="EMBL" id="CP061538">
    <property type="protein sequence ID" value="QNV39494.1"/>
    <property type="molecule type" value="Genomic_DNA"/>
</dbReference>
<organism evidence="2 3">
    <name type="scientific">Rothia amarae</name>
    <dbReference type="NCBI Taxonomy" id="169480"/>
    <lineage>
        <taxon>Bacteria</taxon>
        <taxon>Bacillati</taxon>
        <taxon>Actinomycetota</taxon>
        <taxon>Actinomycetes</taxon>
        <taxon>Micrococcales</taxon>
        <taxon>Micrococcaceae</taxon>
        <taxon>Rothia</taxon>
    </lineage>
</organism>